<name>A0A8D8B4B9_CULPI</name>
<dbReference type="PROSITE" id="PS50994">
    <property type="entry name" value="INTEGRASE"/>
    <property type="match status" value="1"/>
</dbReference>
<dbReference type="GO" id="GO:0003676">
    <property type="term" value="F:nucleic acid binding"/>
    <property type="evidence" value="ECO:0007669"/>
    <property type="project" value="InterPro"/>
</dbReference>
<dbReference type="InterPro" id="IPR001584">
    <property type="entry name" value="Integrase_cat-core"/>
</dbReference>
<proteinExistence type="predicted"/>
<dbReference type="Gene3D" id="3.30.420.10">
    <property type="entry name" value="Ribonuclease H-like superfamily/Ribonuclease H"/>
    <property type="match status" value="1"/>
</dbReference>
<dbReference type="Pfam" id="PF18701">
    <property type="entry name" value="DUF5641"/>
    <property type="match status" value="1"/>
</dbReference>
<dbReference type="InterPro" id="IPR008042">
    <property type="entry name" value="Retrotrans_Pao"/>
</dbReference>
<dbReference type="InterPro" id="IPR012337">
    <property type="entry name" value="RNaseH-like_sf"/>
</dbReference>
<dbReference type="PANTHER" id="PTHR47331">
    <property type="entry name" value="PHD-TYPE DOMAIN-CONTAINING PROTEIN"/>
    <property type="match status" value="1"/>
</dbReference>
<dbReference type="GO" id="GO:0071897">
    <property type="term" value="P:DNA biosynthetic process"/>
    <property type="evidence" value="ECO:0007669"/>
    <property type="project" value="UniProtKB-ARBA"/>
</dbReference>
<dbReference type="SUPFAM" id="SSF53098">
    <property type="entry name" value="Ribonuclease H-like"/>
    <property type="match status" value="1"/>
</dbReference>
<reference evidence="2" key="1">
    <citation type="submission" date="2021-05" db="EMBL/GenBank/DDBJ databases">
        <authorList>
            <person name="Alioto T."/>
            <person name="Alioto T."/>
            <person name="Gomez Garrido J."/>
        </authorList>
    </citation>
    <scope>NUCLEOTIDE SEQUENCE</scope>
</reference>
<sequence length="1079" mass="123438">MLHLGDNRKSALHRFYLLESRLTRDEDLGRQYRDFMKEYLDLGHMRRAETSASPNYYMPHHPVVRESSTTTKVRVVFDASNKTSTGISLNDALLVGPVVQEDLRSIVMRSRIHPIVLIADCEKMYRQILVHPDDTPKQKIFWRFSPDEPISTYELQTVTYGTSAAPFLATRVLKQLAEDEAESFPIAAKVVERDFYVDDLFSGAATPEAAIELRLQLEKMLARGGFLLRKWASNNETVLKGVLPENRALKDTIDLDRDQTIKTLGLHWEPANDHLKYKIDLPIQKGVKLTKRQVLSYIAQLFDPLGLVGPVILKAKVFMQMLWTLLDENGKRWLWDQELPERCRHDWLHFHSQLPLLNRLRIDRFALLPNVVEVELGLFSDASEVGYGSVAYLRTVDKDKNIKVTLLTSRSRVAPLKKRCISRLELCGCELSAELYEQIYHALQIPLTPIFWTDSTTVLAWLRAPPSTWTSFVAHRVAKIQLITEGFSWFHIAGCHNPADIISRGCYPADLLDLETWWSSVEWYRLSKDNWPVQVADADEEEVNKERRKTPVVVSSATVAPSFIDAYIAKFSNFQSMIRITACWLRFFKNRCLPEEKQTRGWLTTNELRNAEYALIRRVQLQCFSTDWKQLQGGHQVSSSSRLRWFNPMIAPDDNVIRIGGRLGQAAQSENFKHPVILPGSHPFTTLLLRYYHGWLLHAAPQLLINTIRLRYWILGGRNAARQVVHKCVDCARAKPKRIEQFMSELPAARVTESRPFSVTGIDFWGPIYLQPRHRKAAPTKAYVAVFVCFSTKAVHLELVADLTTAKFLQAFRRFVSRRGLCSHVYTDNGKNFVGAANELGRLIRSSEWKERMAKECTSEGITWHFNPPKGSHFGGLWEAAINSAQKHFFRVLGTRLLGFDDMETLLAQIECCLNSRPLTPLSDDPSDTEALTPGHFLVHSALKSVPDVNLESIQYNRLTKWQQTQKMVQDIWKRWQREYLATLQARTKWIKPAVKIEKDRLVVILDENLPPTRWSTGRIHELHPGKDGVVRVVTLQTANGFVTRPVSKLCFLPVAASESDGFVDSTTVVDDQPPITSN</sequence>
<protein>
    <submittedName>
        <fullName evidence="2">(northern house mosquito) hypothetical protein</fullName>
    </submittedName>
</protein>
<dbReference type="InterPro" id="IPR041588">
    <property type="entry name" value="Integrase_H2C2"/>
</dbReference>
<organism evidence="2">
    <name type="scientific">Culex pipiens</name>
    <name type="common">House mosquito</name>
    <dbReference type="NCBI Taxonomy" id="7175"/>
    <lineage>
        <taxon>Eukaryota</taxon>
        <taxon>Metazoa</taxon>
        <taxon>Ecdysozoa</taxon>
        <taxon>Arthropoda</taxon>
        <taxon>Hexapoda</taxon>
        <taxon>Insecta</taxon>
        <taxon>Pterygota</taxon>
        <taxon>Neoptera</taxon>
        <taxon>Endopterygota</taxon>
        <taxon>Diptera</taxon>
        <taxon>Nematocera</taxon>
        <taxon>Culicoidea</taxon>
        <taxon>Culicidae</taxon>
        <taxon>Culicinae</taxon>
        <taxon>Culicini</taxon>
        <taxon>Culex</taxon>
        <taxon>Culex</taxon>
    </lineage>
</organism>
<dbReference type="EMBL" id="HBUE01061008">
    <property type="protein sequence ID" value="CAG6468653.1"/>
    <property type="molecule type" value="Transcribed_RNA"/>
</dbReference>
<evidence type="ECO:0000313" key="2">
    <source>
        <dbReference type="EMBL" id="CAG6468653.1"/>
    </source>
</evidence>
<dbReference type="GO" id="GO:0015074">
    <property type="term" value="P:DNA integration"/>
    <property type="evidence" value="ECO:0007669"/>
    <property type="project" value="InterPro"/>
</dbReference>
<dbReference type="Pfam" id="PF05380">
    <property type="entry name" value="Peptidase_A17"/>
    <property type="match status" value="1"/>
</dbReference>
<accession>A0A8D8B4B9</accession>
<dbReference type="CDD" id="cd01644">
    <property type="entry name" value="RT_pepA17"/>
    <property type="match status" value="1"/>
</dbReference>
<dbReference type="Pfam" id="PF17921">
    <property type="entry name" value="Integrase_H2C2"/>
    <property type="match status" value="1"/>
</dbReference>
<dbReference type="PANTHER" id="PTHR47331:SF1">
    <property type="entry name" value="GAG-LIKE PROTEIN"/>
    <property type="match status" value="1"/>
</dbReference>
<dbReference type="InterPro" id="IPR036397">
    <property type="entry name" value="RNaseH_sf"/>
</dbReference>
<dbReference type="SUPFAM" id="SSF56672">
    <property type="entry name" value="DNA/RNA polymerases"/>
    <property type="match status" value="1"/>
</dbReference>
<dbReference type="InterPro" id="IPR043502">
    <property type="entry name" value="DNA/RNA_pol_sf"/>
</dbReference>
<feature type="domain" description="Integrase catalytic" evidence="1">
    <location>
        <begin position="752"/>
        <end position="942"/>
    </location>
</feature>
<evidence type="ECO:0000259" key="1">
    <source>
        <dbReference type="PROSITE" id="PS50994"/>
    </source>
</evidence>
<dbReference type="GO" id="GO:0042575">
    <property type="term" value="C:DNA polymerase complex"/>
    <property type="evidence" value="ECO:0007669"/>
    <property type="project" value="UniProtKB-ARBA"/>
</dbReference>
<dbReference type="AlphaFoldDB" id="A0A8D8B4B9"/>
<dbReference type="InterPro" id="IPR040676">
    <property type="entry name" value="DUF5641"/>
</dbReference>